<dbReference type="GO" id="GO:0016117">
    <property type="term" value="P:carotenoid biosynthetic process"/>
    <property type="evidence" value="ECO:0007669"/>
    <property type="project" value="UniProtKB-KW"/>
</dbReference>
<evidence type="ECO:0000256" key="6">
    <source>
        <dbReference type="ARBA" id="ARBA00023136"/>
    </source>
</evidence>
<evidence type="ECO:0000256" key="9">
    <source>
        <dbReference type="ARBA" id="ARBA00038120"/>
    </source>
</evidence>
<organism evidence="13 14">
    <name type="scientific">Pullulanibacillus pueri</name>
    <dbReference type="NCBI Taxonomy" id="1437324"/>
    <lineage>
        <taxon>Bacteria</taxon>
        <taxon>Bacillati</taxon>
        <taxon>Bacillota</taxon>
        <taxon>Bacilli</taxon>
        <taxon>Bacillales</taxon>
        <taxon>Sporolactobacillaceae</taxon>
        <taxon>Pullulanibacillus</taxon>
    </lineage>
</organism>
<evidence type="ECO:0000256" key="11">
    <source>
        <dbReference type="SAM" id="Phobius"/>
    </source>
</evidence>
<feature type="transmembrane region" description="Helical" evidence="11">
    <location>
        <begin position="324"/>
        <end position="342"/>
    </location>
</feature>
<evidence type="ECO:0000256" key="8">
    <source>
        <dbReference type="ARBA" id="ARBA00037904"/>
    </source>
</evidence>
<dbReference type="AlphaFoldDB" id="A0A8J3ELT2"/>
<keyword evidence="6 11" id="KW-0472">Membrane</keyword>
<evidence type="ECO:0000256" key="2">
    <source>
        <dbReference type="ARBA" id="ARBA00022475"/>
    </source>
</evidence>
<sequence>MMGLFFFIILGCLSGFILMKRKTVPIHWEPYKEKGKLSIIIPARNEEENIAHLLDSLHAQTYHPYEIIVVNDGSSDQTKAVAESYGVKVIDCPKLPQGWTGKTWAVWNGFLRSTGELIAFLDADIRLAPQALEILLKARQKSGGVLSIVPYHFTKKLYERLALVFNILGVFAFTSPFEIKNPRKGLYGSCILTTREDYEKVKGHDSIKSEILDDLNLGARFIEEGIAVHNYIGGDLVAFRMYPQGIKSEFQGFGKGAVLSTTSLRAPTLLFVVLWILGLVVSESFLFFLETSFFLPLFIGYLLYMLQIVYFVKFVGRFGFIMPIFHILSTLFFLIVILYSVYQVVFLKEVTWKGRTVEVGRKRQL</sequence>
<comment type="pathway">
    <text evidence="8">Carotenoid biosynthesis; staphyloxanthin biosynthesis; staphyloxanthin from farnesyl diphosphate: step 4/5.</text>
</comment>
<evidence type="ECO:0000256" key="10">
    <source>
        <dbReference type="ARBA" id="ARBA00040345"/>
    </source>
</evidence>
<dbReference type="InterPro" id="IPR001173">
    <property type="entry name" value="Glyco_trans_2-like"/>
</dbReference>
<reference evidence="13" key="1">
    <citation type="journal article" date="2014" name="Int. J. Syst. Evol. Microbiol.">
        <title>Complete genome sequence of Corynebacterium casei LMG S-19264T (=DSM 44701T), isolated from a smear-ripened cheese.</title>
        <authorList>
            <consortium name="US DOE Joint Genome Institute (JGI-PGF)"/>
            <person name="Walter F."/>
            <person name="Albersmeier A."/>
            <person name="Kalinowski J."/>
            <person name="Ruckert C."/>
        </authorList>
    </citation>
    <scope>NUCLEOTIDE SEQUENCE</scope>
    <source>
        <strain evidence="13">CGMCC 1.12777</strain>
    </source>
</reference>
<evidence type="ECO:0000256" key="5">
    <source>
        <dbReference type="ARBA" id="ARBA00022746"/>
    </source>
</evidence>
<keyword evidence="11" id="KW-1133">Transmembrane helix</keyword>
<keyword evidence="4 13" id="KW-0808">Transferase</keyword>
<accession>A0A8J3ELT2</accession>
<keyword evidence="5" id="KW-0125">Carotenoid biosynthesis</keyword>
<dbReference type="SUPFAM" id="SSF53448">
    <property type="entry name" value="Nucleotide-diphospho-sugar transferases"/>
    <property type="match status" value="1"/>
</dbReference>
<dbReference type="Pfam" id="PF00535">
    <property type="entry name" value="Glycos_transf_2"/>
    <property type="match status" value="1"/>
</dbReference>
<feature type="transmembrane region" description="Helical" evidence="11">
    <location>
        <begin position="269"/>
        <end position="287"/>
    </location>
</feature>
<dbReference type="Gene3D" id="3.90.550.10">
    <property type="entry name" value="Spore Coat Polysaccharide Biosynthesis Protein SpsA, Chain A"/>
    <property type="match status" value="1"/>
</dbReference>
<protein>
    <recommendedName>
        <fullName evidence="10">4,4'-diaponeurosporenoate glycosyltransferase</fullName>
    </recommendedName>
</protein>
<comment type="similarity">
    <text evidence="9">Belongs to the glycosyltransferase 2 family. CrtQ subfamily.</text>
</comment>
<feature type="transmembrane region" description="Helical" evidence="11">
    <location>
        <begin position="293"/>
        <end position="312"/>
    </location>
</feature>
<proteinExistence type="inferred from homology"/>
<name>A0A8J3ELT2_9BACL</name>
<keyword evidence="2" id="KW-1003">Cell membrane</keyword>
<dbReference type="CDD" id="cd00761">
    <property type="entry name" value="Glyco_tranf_GTA_type"/>
    <property type="match status" value="1"/>
</dbReference>
<evidence type="ECO:0000259" key="12">
    <source>
        <dbReference type="Pfam" id="PF00535"/>
    </source>
</evidence>
<reference evidence="13" key="2">
    <citation type="submission" date="2020-09" db="EMBL/GenBank/DDBJ databases">
        <authorList>
            <person name="Sun Q."/>
            <person name="Zhou Y."/>
        </authorList>
    </citation>
    <scope>NUCLEOTIDE SEQUENCE</scope>
    <source>
        <strain evidence="13">CGMCC 1.12777</strain>
    </source>
</reference>
<evidence type="ECO:0000313" key="14">
    <source>
        <dbReference type="Proteomes" id="UP000656813"/>
    </source>
</evidence>
<comment type="function">
    <text evidence="7">Catalyzes the glycosylation of 4,4'-diaponeurosporenoate, i.e. the esterification of glucose at the C1'' position with the carboxyl group of 4,4'-diaponeurosporenic acid, to form glycosyl-4,4'-diaponeurosporenoate. This is a step in the biosynthesis of staphyloxanthin, an orange pigment present in most staphylococci strains.</text>
</comment>
<evidence type="ECO:0000256" key="1">
    <source>
        <dbReference type="ARBA" id="ARBA00004236"/>
    </source>
</evidence>
<evidence type="ECO:0000256" key="7">
    <source>
        <dbReference type="ARBA" id="ARBA00037281"/>
    </source>
</evidence>
<keyword evidence="14" id="KW-1185">Reference proteome</keyword>
<dbReference type="GO" id="GO:0005886">
    <property type="term" value="C:plasma membrane"/>
    <property type="evidence" value="ECO:0007669"/>
    <property type="project" value="UniProtKB-SubCell"/>
</dbReference>
<feature type="domain" description="Glycosyltransferase 2-like" evidence="12">
    <location>
        <begin position="38"/>
        <end position="200"/>
    </location>
</feature>
<comment type="subcellular location">
    <subcellularLocation>
        <location evidence="1">Cell membrane</location>
    </subcellularLocation>
</comment>
<dbReference type="PANTHER" id="PTHR43646">
    <property type="entry name" value="GLYCOSYLTRANSFERASE"/>
    <property type="match status" value="1"/>
</dbReference>
<dbReference type="Proteomes" id="UP000656813">
    <property type="component" value="Unassembled WGS sequence"/>
</dbReference>
<keyword evidence="11" id="KW-0812">Transmembrane</keyword>
<dbReference type="PANTHER" id="PTHR43646:SF2">
    <property type="entry name" value="GLYCOSYLTRANSFERASE 2-LIKE DOMAIN-CONTAINING PROTEIN"/>
    <property type="match status" value="1"/>
</dbReference>
<evidence type="ECO:0000313" key="13">
    <source>
        <dbReference type="EMBL" id="GGH77687.1"/>
    </source>
</evidence>
<keyword evidence="3" id="KW-0328">Glycosyltransferase</keyword>
<evidence type="ECO:0000256" key="4">
    <source>
        <dbReference type="ARBA" id="ARBA00022679"/>
    </source>
</evidence>
<dbReference type="GO" id="GO:0016757">
    <property type="term" value="F:glycosyltransferase activity"/>
    <property type="evidence" value="ECO:0007669"/>
    <property type="project" value="UniProtKB-KW"/>
</dbReference>
<comment type="caution">
    <text evidence="13">The sequence shown here is derived from an EMBL/GenBank/DDBJ whole genome shotgun (WGS) entry which is preliminary data.</text>
</comment>
<dbReference type="InterPro" id="IPR029044">
    <property type="entry name" value="Nucleotide-diphossugar_trans"/>
</dbReference>
<gene>
    <name evidence="13" type="ORF">GCM10007096_09950</name>
</gene>
<evidence type="ECO:0000256" key="3">
    <source>
        <dbReference type="ARBA" id="ARBA00022676"/>
    </source>
</evidence>
<dbReference type="EMBL" id="BMFV01000005">
    <property type="protein sequence ID" value="GGH77687.1"/>
    <property type="molecule type" value="Genomic_DNA"/>
</dbReference>